<proteinExistence type="predicted"/>
<gene>
    <name evidence="1" type="ORF">BDP27DRAFT_1432913</name>
</gene>
<reference evidence="1" key="1">
    <citation type="submission" date="2020-11" db="EMBL/GenBank/DDBJ databases">
        <authorList>
            <consortium name="DOE Joint Genome Institute"/>
            <person name="Ahrendt S."/>
            <person name="Riley R."/>
            <person name="Andreopoulos W."/>
            <person name="Labutti K."/>
            <person name="Pangilinan J."/>
            <person name="Ruiz-Duenas F.J."/>
            <person name="Barrasa J.M."/>
            <person name="Sanchez-Garcia M."/>
            <person name="Camarero S."/>
            <person name="Miyauchi S."/>
            <person name="Serrano A."/>
            <person name="Linde D."/>
            <person name="Babiker R."/>
            <person name="Drula E."/>
            <person name="Ayuso-Fernandez I."/>
            <person name="Pacheco R."/>
            <person name="Padilla G."/>
            <person name="Ferreira P."/>
            <person name="Barriuso J."/>
            <person name="Kellner H."/>
            <person name="Castanera R."/>
            <person name="Alfaro M."/>
            <person name="Ramirez L."/>
            <person name="Pisabarro A.G."/>
            <person name="Kuo A."/>
            <person name="Tritt A."/>
            <person name="Lipzen A."/>
            <person name="He G."/>
            <person name="Yan M."/>
            <person name="Ng V."/>
            <person name="Cullen D."/>
            <person name="Martin F."/>
            <person name="Rosso M.-N."/>
            <person name="Henrissat B."/>
            <person name="Hibbett D."/>
            <person name="Martinez A.T."/>
            <person name="Grigoriev I.V."/>
        </authorList>
    </citation>
    <scope>NUCLEOTIDE SEQUENCE</scope>
    <source>
        <strain evidence="1">AH 40177</strain>
    </source>
</reference>
<dbReference type="Proteomes" id="UP000772434">
    <property type="component" value="Unassembled WGS sequence"/>
</dbReference>
<dbReference type="OrthoDB" id="2423954at2759"/>
<protein>
    <submittedName>
        <fullName evidence="1">Uncharacterized protein</fullName>
    </submittedName>
</protein>
<dbReference type="AlphaFoldDB" id="A0A9P5TXL0"/>
<evidence type="ECO:0000313" key="1">
    <source>
        <dbReference type="EMBL" id="KAF9058367.1"/>
    </source>
</evidence>
<evidence type="ECO:0000313" key="2">
    <source>
        <dbReference type="Proteomes" id="UP000772434"/>
    </source>
</evidence>
<organism evidence="1 2">
    <name type="scientific">Rhodocollybia butyracea</name>
    <dbReference type="NCBI Taxonomy" id="206335"/>
    <lineage>
        <taxon>Eukaryota</taxon>
        <taxon>Fungi</taxon>
        <taxon>Dikarya</taxon>
        <taxon>Basidiomycota</taxon>
        <taxon>Agaricomycotina</taxon>
        <taxon>Agaricomycetes</taxon>
        <taxon>Agaricomycetidae</taxon>
        <taxon>Agaricales</taxon>
        <taxon>Marasmiineae</taxon>
        <taxon>Omphalotaceae</taxon>
        <taxon>Rhodocollybia</taxon>
    </lineage>
</organism>
<keyword evidence="2" id="KW-1185">Reference proteome</keyword>
<name>A0A9P5TXL0_9AGAR</name>
<comment type="caution">
    <text evidence="1">The sequence shown here is derived from an EMBL/GenBank/DDBJ whole genome shotgun (WGS) entry which is preliminary data.</text>
</comment>
<sequence>MIRPDDMINRALFDNSDIIIQARSPTMNTHLRNRIHVPHNIKVRAEAEKPASSSSRLAAQVTSGPVSGLLQPIPSLQILSYSQPAMQFDMAHQLWHEAPFQPSSPAISVASLSPSDSMSHLGAASDTGRSLLKRHNALSWVENPEFIAFVQELLPQAKVPSQRVLTNRLLPKLTQQFRDQAMRDAIGCNVKGQCDGWSGLNHHHLVAFMVNVDRKVRTVRVYDTSNERKTADNLLKLMLEVIHELEFN</sequence>
<dbReference type="EMBL" id="JADNRY010000390">
    <property type="protein sequence ID" value="KAF9058367.1"/>
    <property type="molecule type" value="Genomic_DNA"/>
</dbReference>
<accession>A0A9P5TXL0</accession>